<organism evidence="2 3">
    <name type="scientific">Acetobacter pasteurianus NBRC 3278</name>
    <dbReference type="NCBI Taxonomy" id="1226660"/>
    <lineage>
        <taxon>Bacteria</taxon>
        <taxon>Pseudomonadati</taxon>
        <taxon>Pseudomonadota</taxon>
        <taxon>Alphaproteobacteria</taxon>
        <taxon>Acetobacterales</taxon>
        <taxon>Acetobacteraceae</taxon>
        <taxon>Acetobacter</taxon>
    </lineage>
</organism>
<proteinExistence type="predicted"/>
<dbReference type="Proteomes" id="UP000287385">
    <property type="component" value="Unassembled WGS sequence"/>
</dbReference>
<keyword evidence="1" id="KW-0812">Transmembrane</keyword>
<dbReference type="EMBL" id="BDEV01000252">
    <property type="protein sequence ID" value="GCD64453.1"/>
    <property type="molecule type" value="Genomic_DNA"/>
</dbReference>
<comment type="caution">
    <text evidence="2">The sequence shown here is derived from an EMBL/GenBank/DDBJ whole genome shotgun (WGS) entry which is preliminary data.</text>
</comment>
<gene>
    <name evidence="2" type="ORF">NBRC3278_3546</name>
</gene>
<keyword evidence="1" id="KW-1133">Transmembrane helix</keyword>
<keyword evidence="1" id="KW-0472">Membrane</keyword>
<protein>
    <submittedName>
        <fullName evidence="2">Uncharacterized protein</fullName>
    </submittedName>
</protein>
<feature type="transmembrane region" description="Helical" evidence="1">
    <location>
        <begin position="39"/>
        <end position="60"/>
    </location>
</feature>
<keyword evidence="3" id="KW-1185">Reference proteome</keyword>
<name>A0A401X9L3_ACEPA</name>
<sequence length="66" mass="7146">MEARVAVLEQIAKDTQETLKDIKSDISGIRSDMKSDFRWILGVGIAAFGSLAGLILKVLANLPPHP</sequence>
<accession>A0A401X9L3</accession>
<reference evidence="2 3" key="1">
    <citation type="submission" date="2016-06" db="EMBL/GenBank/DDBJ databases">
        <title>Acetobacter pasteurianus NBRC 3278 whole genome sequencing project.</title>
        <authorList>
            <person name="Matsutani M."/>
            <person name="Shiwa Y."/>
            <person name="Okamoto-Kainuma A."/>
            <person name="Ishikawa M."/>
            <person name="Koizumi Y."/>
            <person name="Yoshikawa H."/>
            <person name="Yakushi T."/>
            <person name="Matsushita K."/>
        </authorList>
    </citation>
    <scope>NUCLEOTIDE SEQUENCE [LARGE SCALE GENOMIC DNA]</scope>
    <source>
        <strain evidence="2 3">NBRC 3278</strain>
    </source>
</reference>
<dbReference type="RefSeq" id="WP_124298049.1">
    <property type="nucleotide sequence ID" value="NZ_BDEV01000252.1"/>
</dbReference>
<evidence type="ECO:0000256" key="1">
    <source>
        <dbReference type="SAM" id="Phobius"/>
    </source>
</evidence>
<evidence type="ECO:0000313" key="3">
    <source>
        <dbReference type="Proteomes" id="UP000287385"/>
    </source>
</evidence>
<dbReference type="AlphaFoldDB" id="A0A401X9L3"/>
<evidence type="ECO:0000313" key="2">
    <source>
        <dbReference type="EMBL" id="GCD64453.1"/>
    </source>
</evidence>